<dbReference type="PROSITE" id="PS00105">
    <property type="entry name" value="AA_TRANSFER_CLASS_1"/>
    <property type="match status" value="1"/>
</dbReference>
<dbReference type="EMBL" id="SOHY01000084">
    <property type="protein sequence ID" value="TEU03085.1"/>
    <property type="molecule type" value="Genomic_DNA"/>
</dbReference>
<proteinExistence type="inferred from homology"/>
<keyword evidence="5" id="KW-0663">Pyridoxal phosphate</keyword>
<accession>A0A523ZHA9</accession>
<evidence type="ECO:0000313" key="8">
    <source>
        <dbReference type="EMBL" id="TEU03085.1"/>
    </source>
</evidence>
<dbReference type="Gene3D" id="3.40.640.10">
    <property type="entry name" value="Type I PLP-dependent aspartate aminotransferase-like (Major domain)"/>
    <property type="match status" value="1"/>
</dbReference>
<keyword evidence="4 6" id="KW-0808">Transferase</keyword>
<dbReference type="Gene3D" id="3.90.1150.10">
    <property type="entry name" value="Aspartate Aminotransferase, domain 1"/>
    <property type="match status" value="1"/>
</dbReference>
<dbReference type="GO" id="GO:0030170">
    <property type="term" value="F:pyridoxal phosphate binding"/>
    <property type="evidence" value="ECO:0007669"/>
    <property type="project" value="InterPro"/>
</dbReference>
<evidence type="ECO:0000256" key="1">
    <source>
        <dbReference type="ARBA" id="ARBA00001933"/>
    </source>
</evidence>
<evidence type="ECO:0000256" key="5">
    <source>
        <dbReference type="ARBA" id="ARBA00022898"/>
    </source>
</evidence>
<dbReference type="GO" id="GO:0006520">
    <property type="term" value="P:amino acid metabolic process"/>
    <property type="evidence" value="ECO:0007669"/>
    <property type="project" value="InterPro"/>
</dbReference>
<comment type="caution">
    <text evidence="8">The sequence shown here is derived from an EMBL/GenBank/DDBJ whole genome shotgun (WGS) entry which is preliminary data.</text>
</comment>
<dbReference type="EC" id="2.6.1.-" evidence="6"/>
<evidence type="ECO:0000256" key="3">
    <source>
        <dbReference type="ARBA" id="ARBA00022576"/>
    </source>
</evidence>
<protein>
    <recommendedName>
        <fullName evidence="6">Aminotransferase</fullName>
        <ecNumber evidence="6">2.6.1.-</ecNumber>
    </recommendedName>
</protein>
<dbReference type="FunFam" id="3.40.640.10:FF:000033">
    <property type="entry name" value="Aspartate aminotransferase"/>
    <property type="match status" value="1"/>
</dbReference>
<dbReference type="PRINTS" id="PR00753">
    <property type="entry name" value="ACCSYNTHASE"/>
</dbReference>
<dbReference type="CDD" id="cd00609">
    <property type="entry name" value="AAT_like"/>
    <property type="match status" value="1"/>
</dbReference>
<dbReference type="InterPro" id="IPR004839">
    <property type="entry name" value="Aminotransferase_I/II_large"/>
</dbReference>
<dbReference type="PANTHER" id="PTHR46383">
    <property type="entry name" value="ASPARTATE AMINOTRANSFERASE"/>
    <property type="match status" value="1"/>
</dbReference>
<dbReference type="InterPro" id="IPR015421">
    <property type="entry name" value="PyrdxlP-dep_Trfase_major"/>
</dbReference>
<evidence type="ECO:0000259" key="7">
    <source>
        <dbReference type="Pfam" id="PF00155"/>
    </source>
</evidence>
<dbReference type="Pfam" id="PF00155">
    <property type="entry name" value="Aminotran_1_2"/>
    <property type="match status" value="1"/>
</dbReference>
<gene>
    <name evidence="8" type="ORF">E3I16_01315</name>
</gene>
<dbReference type="PANTHER" id="PTHR46383:SF1">
    <property type="entry name" value="ASPARTATE AMINOTRANSFERASE"/>
    <property type="match status" value="1"/>
</dbReference>
<organism evidence="8 9">
    <name type="scientific">Aerophobetes bacterium</name>
    <dbReference type="NCBI Taxonomy" id="2030807"/>
    <lineage>
        <taxon>Bacteria</taxon>
        <taxon>Candidatus Aerophobota</taxon>
    </lineage>
</organism>
<evidence type="ECO:0000256" key="2">
    <source>
        <dbReference type="ARBA" id="ARBA00007441"/>
    </source>
</evidence>
<evidence type="ECO:0000256" key="6">
    <source>
        <dbReference type="RuleBase" id="RU000481"/>
    </source>
</evidence>
<comment type="similarity">
    <text evidence="2 6">Belongs to the class-I pyridoxal-phosphate-dependent aminotransferase family.</text>
</comment>
<dbReference type="InterPro" id="IPR015424">
    <property type="entry name" value="PyrdxlP-dep_Trfase"/>
</dbReference>
<evidence type="ECO:0000313" key="9">
    <source>
        <dbReference type="Proteomes" id="UP000316674"/>
    </source>
</evidence>
<dbReference type="InterPro" id="IPR004838">
    <property type="entry name" value="NHTrfase_class1_PyrdxlP-BS"/>
</dbReference>
<keyword evidence="3 6" id="KW-0032">Aminotransferase</keyword>
<reference evidence="8 9" key="1">
    <citation type="submission" date="2019-03" db="EMBL/GenBank/DDBJ databases">
        <title>Metabolic potential of uncultured bacteria and archaea associated with petroleum seepage in deep-sea sediments.</title>
        <authorList>
            <person name="Dong X."/>
            <person name="Hubert C."/>
        </authorList>
    </citation>
    <scope>NUCLEOTIDE SEQUENCE [LARGE SCALE GENOMIC DNA]</scope>
    <source>
        <strain evidence="8">E26_bin6</strain>
    </source>
</reference>
<name>A0A523ZHA9_UNCAE</name>
<dbReference type="InterPro" id="IPR050596">
    <property type="entry name" value="AspAT/PAT-like"/>
</dbReference>
<comment type="cofactor">
    <cofactor evidence="1 6">
        <name>pyridoxal 5'-phosphate</name>
        <dbReference type="ChEBI" id="CHEBI:597326"/>
    </cofactor>
</comment>
<sequence>MSLSKRAELISPSATLAIAARAKAMKAEGIDVIGFSAGEPDFDTPSYIKKAAKKALDEGFTKYTPASGIEELKKAICQKFKEENNLEYHTSEIIVSCGAKHCLYNAFQVLCQEGDEVILSVPYWVSYAEQIKLAGAKPIFIETSEEDGFKISPSQLEQAITSKTKLFLINSPNNPTGVVYSKKELEALKEILVKKGVYVLSDEIYEKIIYDAREHTSIASLGPAIKKLTILINGVSKTYSMTGWRIGYAAGEKRIIGAMSSLQSHSTSNPTSIAQKAAIAAICEQTEAVDKMVVEFRKRRDYVVERLKEIPGISCLRPEGAFYVFINISKILKKRYNGEIIGDSVHLAELLLKEARVALVPGAAFGADNYVRLSYAASMNDIREGLARLREFIKKLVNGEW</sequence>
<feature type="domain" description="Aminotransferase class I/classII large" evidence="7">
    <location>
        <begin position="31"/>
        <end position="388"/>
    </location>
</feature>
<dbReference type="Proteomes" id="UP000316674">
    <property type="component" value="Unassembled WGS sequence"/>
</dbReference>
<dbReference type="SUPFAM" id="SSF53383">
    <property type="entry name" value="PLP-dependent transferases"/>
    <property type="match status" value="1"/>
</dbReference>
<dbReference type="AlphaFoldDB" id="A0A523ZHA9"/>
<dbReference type="InterPro" id="IPR015422">
    <property type="entry name" value="PyrdxlP-dep_Trfase_small"/>
</dbReference>
<dbReference type="GO" id="GO:0008483">
    <property type="term" value="F:transaminase activity"/>
    <property type="evidence" value="ECO:0007669"/>
    <property type="project" value="UniProtKB-KW"/>
</dbReference>
<evidence type="ECO:0000256" key="4">
    <source>
        <dbReference type="ARBA" id="ARBA00022679"/>
    </source>
</evidence>